<reference evidence="4 5" key="1">
    <citation type="submission" date="2015-09" db="EMBL/GenBank/DDBJ databases">
        <title>Draft Genome Sequence of Bradyrhizobium manausense Strain BR 3351T, a Novel Symbiotic Nitrogen-Fixing Alphaproteobacterium Isolated from Brazilian Amazon Rain Forest.</title>
        <authorList>
            <person name="De Araujo J.L."/>
            <person name="Zilli J.E."/>
        </authorList>
    </citation>
    <scope>NUCLEOTIDE SEQUENCE [LARGE SCALE GENOMIC DNA]</scope>
    <source>
        <strain evidence="4 5">BR3351</strain>
    </source>
</reference>
<evidence type="ECO:0000256" key="1">
    <source>
        <dbReference type="ARBA" id="ARBA00010211"/>
    </source>
</evidence>
<dbReference type="RefSeq" id="WP_057759001.1">
    <property type="nucleotide sequence ID" value="NZ_LJYG01000112.1"/>
</dbReference>
<dbReference type="Gene3D" id="3.90.850.10">
    <property type="entry name" value="Fumarylacetoacetase-like, C-terminal domain"/>
    <property type="match status" value="1"/>
</dbReference>
<dbReference type="AlphaFoldDB" id="A0A0R3CYJ7"/>
<dbReference type="InterPro" id="IPR051121">
    <property type="entry name" value="FAH"/>
</dbReference>
<gene>
    <name evidence="4" type="ORF">AOQ71_36780</name>
</gene>
<dbReference type="InterPro" id="IPR036663">
    <property type="entry name" value="Fumarylacetoacetase_C_sf"/>
</dbReference>
<evidence type="ECO:0000313" key="5">
    <source>
        <dbReference type="Proteomes" id="UP000051936"/>
    </source>
</evidence>
<dbReference type="GO" id="GO:0046872">
    <property type="term" value="F:metal ion binding"/>
    <property type="evidence" value="ECO:0007669"/>
    <property type="project" value="UniProtKB-KW"/>
</dbReference>
<dbReference type="EMBL" id="LJYG01000112">
    <property type="protein sequence ID" value="KRQ01198.1"/>
    <property type="molecule type" value="Genomic_DNA"/>
</dbReference>
<dbReference type="STRING" id="989370.AOQ71_36780"/>
<evidence type="ECO:0000256" key="2">
    <source>
        <dbReference type="ARBA" id="ARBA00022723"/>
    </source>
</evidence>
<dbReference type="PANTHER" id="PTHR42796">
    <property type="entry name" value="FUMARYLACETOACETATE HYDROLASE DOMAIN-CONTAINING PROTEIN 2A-RELATED"/>
    <property type="match status" value="1"/>
</dbReference>
<dbReference type="SUPFAM" id="SSF56529">
    <property type="entry name" value="FAH"/>
    <property type="match status" value="1"/>
</dbReference>
<name>A0A0R3CYJ7_9BRAD</name>
<keyword evidence="4" id="KW-0378">Hydrolase</keyword>
<proteinExistence type="inferred from homology"/>
<organism evidence="4 5">
    <name type="scientific">Bradyrhizobium manausense</name>
    <dbReference type="NCBI Taxonomy" id="989370"/>
    <lineage>
        <taxon>Bacteria</taxon>
        <taxon>Pseudomonadati</taxon>
        <taxon>Pseudomonadota</taxon>
        <taxon>Alphaproteobacteria</taxon>
        <taxon>Hyphomicrobiales</taxon>
        <taxon>Nitrobacteraceae</taxon>
        <taxon>Bradyrhizobium</taxon>
    </lineage>
</organism>
<dbReference type="PANTHER" id="PTHR42796:SF4">
    <property type="entry name" value="FUMARYLACETOACETATE HYDROLASE DOMAIN-CONTAINING PROTEIN 2A"/>
    <property type="match status" value="1"/>
</dbReference>
<dbReference type="GO" id="GO:0016787">
    <property type="term" value="F:hydrolase activity"/>
    <property type="evidence" value="ECO:0007669"/>
    <property type="project" value="UniProtKB-KW"/>
</dbReference>
<evidence type="ECO:0000313" key="4">
    <source>
        <dbReference type="EMBL" id="KRQ01198.1"/>
    </source>
</evidence>
<dbReference type="OrthoDB" id="5197601at2"/>
<keyword evidence="2" id="KW-0479">Metal-binding</keyword>
<comment type="similarity">
    <text evidence="1">Belongs to the FAH family.</text>
</comment>
<sequence>MKLATFKVGQEQLVGALEGDELVVLDVPNMRALFEMGAPVQEFAQRAKTTRRFALKDVKLRAPIIPKKIFHTAGNYAEHAHEGDRSNWVAAIKPWIVFFQNVDAIIGPDDPIIYPEHLTKELDYEIELCVVLGRSGKHFSEAEAKDYIGGYVIFNDITARDIQRREMESANFSFSKSIDTFCPFGPWIVTADEIPDPYNLNIELRVNGEKRQVSNTSHMSVTLPQLLSKFSPAGFSAGDILTTGTVSGVAAFSANPQAWYLKPGDVIEAEIEKIGMLRNRVISWEEGHGAPAPAFQKF</sequence>
<evidence type="ECO:0000259" key="3">
    <source>
        <dbReference type="Pfam" id="PF01557"/>
    </source>
</evidence>
<comment type="caution">
    <text evidence="4">The sequence shown here is derived from an EMBL/GenBank/DDBJ whole genome shotgun (WGS) entry which is preliminary data.</text>
</comment>
<dbReference type="InterPro" id="IPR011234">
    <property type="entry name" value="Fumarylacetoacetase-like_C"/>
</dbReference>
<keyword evidence="5" id="KW-1185">Reference proteome</keyword>
<protein>
    <submittedName>
        <fullName evidence="4">Fumarylacetoacetate hydrolase</fullName>
    </submittedName>
</protein>
<dbReference type="Proteomes" id="UP000051936">
    <property type="component" value="Unassembled WGS sequence"/>
</dbReference>
<dbReference type="GO" id="GO:0044281">
    <property type="term" value="P:small molecule metabolic process"/>
    <property type="evidence" value="ECO:0007669"/>
    <property type="project" value="UniProtKB-ARBA"/>
</dbReference>
<feature type="domain" description="Fumarylacetoacetase-like C-terminal" evidence="3">
    <location>
        <begin position="68"/>
        <end position="281"/>
    </location>
</feature>
<accession>A0A0R3CYJ7</accession>
<dbReference type="Pfam" id="PF01557">
    <property type="entry name" value="FAA_hydrolase"/>
    <property type="match status" value="1"/>
</dbReference>